<protein>
    <submittedName>
        <fullName evidence="2">Putative secreted protein</fullName>
    </submittedName>
</protein>
<keyword evidence="1" id="KW-0732">Signal</keyword>
<proteinExistence type="predicted"/>
<feature type="chain" id="PRO_5014779231" evidence="1">
    <location>
        <begin position="32"/>
        <end position="83"/>
    </location>
</feature>
<organism evidence="2">
    <name type="scientific">Anopheles marajoara</name>
    <dbReference type="NCBI Taxonomy" id="58244"/>
    <lineage>
        <taxon>Eukaryota</taxon>
        <taxon>Metazoa</taxon>
        <taxon>Ecdysozoa</taxon>
        <taxon>Arthropoda</taxon>
        <taxon>Hexapoda</taxon>
        <taxon>Insecta</taxon>
        <taxon>Pterygota</taxon>
        <taxon>Neoptera</taxon>
        <taxon>Endopterygota</taxon>
        <taxon>Diptera</taxon>
        <taxon>Nematocera</taxon>
        <taxon>Culicoidea</taxon>
        <taxon>Culicidae</taxon>
        <taxon>Anophelinae</taxon>
        <taxon>Anopheles</taxon>
    </lineage>
</organism>
<accession>A0A2M4CB17</accession>
<evidence type="ECO:0000313" key="2">
    <source>
        <dbReference type="EMBL" id="MBW62504.1"/>
    </source>
</evidence>
<dbReference type="AlphaFoldDB" id="A0A2M4CB17"/>
<sequence length="83" mass="9378">MSSWWQGRKDRTLFLSLFSLLLSLYRSPAMQQHTATVCCSRPAALLRWHCNCNTHSRRSVGHRGASIAAVACCGASPREERMR</sequence>
<name>A0A2M4CB17_9DIPT</name>
<reference evidence="2" key="1">
    <citation type="submission" date="2018-01" db="EMBL/GenBank/DDBJ databases">
        <title>An insight into the sialome of Amazonian anophelines.</title>
        <authorList>
            <person name="Ribeiro J.M."/>
            <person name="Scarpassa V."/>
            <person name="Calvo E."/>
        </authorList>
    </citation>
    <scope>NUCLEOTIDE SEQUENCE</scope>
    <source>
        <tissue evidence="2">Salivary glands</tissue>
    </source>
</reference>
<evidence type="ECO:0000256" key="1">
    <source>
        <dbReference type="SAM" id="SignalP"/>
    </source>
</evidence>
<dbReference type="EMBL" id="GGFJ01013363">
    <property type="protein sequence ID" value="MBW62504.1"/>
    <property type="molecule type" value="Transcribed_RNA"/>
</dbReference>
<feature type="signal peptide" evidence="1">
    <location>
        <begin position="1"/>
        <end position="31"/>
    </location>
</feature>